<feature type="region of interest" description="Disordered" evidence="1">
    <location>
        <begin position="1"/>
        <end position="31"/>
    </location>
</feature>
<dbReference type="RefSeq" id="WP_208035294.1">
    <property type="nucleotide sequence ID" value="NZ_CP071839.1"/>
</dbReference>
<evidence type="ECO:0000313" key="2">
    <source>
        <dbReference type="EMBL" id="QTE01910.1"/>
    </source>
</evidence>
<dbReference type="EMBL" id="CP071839">
    <property type="protein sequence ID" value="QTE01910.1"/>
    <property type="molecule type" value="Genomic_DNA"/>
</dbReference>
<dbReference type="Gene3D" id="3.90.25.10">
    <property type="entry name" value="UDP-galactose 4-epimerase, domain 1"/>
    <property type="match status" value="1"/>
</dbReference>
<sequence length="114" mass="12002">MPGGKDALFHGGDPDADRRTARTGPRGRPNWFNQHFDEGVLLDGVLAGELRLPAGDGREPFADADDVAAVATAALLADGHAGRPRRPDRYGRGQSVTSKCLLPCPENSGQAGLE</sequence>
<evidence type="ECO:0000256" key="1">
    <source>
        <dbReference type="SAM" id="MobiDB-lite"/>
    </source>
</evidence>
<proteinExistence type="predicted"/>
<feature type="region of interest" description="Disordered" evidence="1">
    <location>
        <begin position="80"/>
        <end position="114"/>
    </location>
</feature>
<organism evidence="2 3">
    <name type="scientific">Streptomyces cyanogenus</name>
    <dbReference type="NCBI Taxonomy" id="80860"/>
    <lineage>
        <taxon>Bacteria</taxon>
        <taxon>Bacillati</taxon>
        <taxon>Actinomycetota</taxon>
        <taxon>Actinomycetes</taxon>
        <taxon>Kitasatosporales</taxon>
        <taxon>Streptomycetaceae</taxon>
        <taxon>Streptomyces</taxon>
    </lineage>
</organism>
<evidence type="ECO:0000313" key="3">
    <source>
        <dbReference type="Proteomes" id="UP000663908"/>
    </source>
</evidence>
<accession>A0ABX7U4D4</accession>
<reference evidence="2 3" key="1">
    <citation type="submission" date="2021-03" db="EMBL/GenBank/DDBJ databases">
        <title>Complete genome sequence of Streptomyces cyanogenus S136, producer of anticancer angucycline landomycin A.</title>
        <authorList>
            <person name="Hrab P."/>
            <person name="Ruckert C."/>
            <person name="Busche T."/>
            <person name="Ostash I."/>
            <person name="Kalinowski J."/>
            <person name="Fedorenko V."/>
            <person name="Yushchuk O."/>
            <person name="Ostash B."/>
        </authorList>
    </citation>
    <scope>NUCLEOTIDE SEQUENCE [LARGE SCALE GENOMIC DNA]</scope>
    <source>
        <strain evidence="2 3">S136</strain>
    </source>
</reference>
<protein>
    <submittedName>
        <fullName evidence="2">Uncharacterized protein</fullName>
    </submittedName>
</protein>
<keyword evidence="3" id="KW-1185">Reference proteome</keyword>
<dbReference type="Gene3D" id="3.40.50.720">
    <property type="entry name" value="NAD(P)-binding Rossmann-like Domain"/>
    <property type="match status" value="1"/>
</dbReference>
<gene>
    <name evidence="2" type="ORF">S1361_31555</name>
</gene>
<dbReference type="Proteomes" id="UP000663908">
    <property type="component" value="Chromosome"/>
</dbReference>
<name>A0ABX7U4D4_STRCY</name>